<accession>A0A4R4NUH9</accession>
<dbReference type="OrthoDB" id="3480256at2"/>
<organism evidence="2 3">
    <name type="scientific">Actinomadura bangladeshensis</name>
    <dbReference type="NCBI Taxonomy" id="453573"/>
    <lineage>
        <taxon>Bacteria</taxon>
        <taxon>Bacillati</taxon>
        <taxon>Actinomycetota</taxon>
        <taxon>Actinomycetes</taxon>
        <taxon>Streptosporangiales</taxon>
        <taxon>Thermomonosporaceae</taxon>
        <taxon>Actinomadura</taxon>
    </lineage>
</organism>
<dbReference type="Proteomes" id="UP000295431">
    <property type="component" value="Unassembled WGS sequence"/>
</dbReference>
<feature type="signal peptide" evidence="1">
    <location>
        <begin position="1"/>
        <end position="29"/>
    </location>
</feature>
<feature type="chain" id="PRO_5021022968" evidence="1">
    <location>
        <begin position="30"/>
        <end position="211"/>
    </location>
</feature>
<reference evidence="2 3" key="1">
    <citation type="submission" date="2019-03" db="EMBL/GenBank/DDBJ databases">
        <title>Draft genome sequences of novel Actinobacteria.</title>
        <authorList>
            <person name="Sahin N."/>
            <person name="Ay H."/>
            <person name="Saygin H."/>
        </authorList>
    </citation>
    <scope>NUCLEOTIDE SEQUENCE [LARGE SCALE GENOMIC DNA]</scope>
    <source>
        <strain evidence="2 3">DSM 45347</strain>
    </source>
</reference>
<proteinExistence type="predicted"/>
<evidence type="ECO:0000256" key="1">
    <source>
        <dbReference type="SAM" id="SignalP"/>
    </source>
</evidence>
<keyword evidence="1" id="KW-0732">Signal</keyword>
<evidence type="ECO:0000313" key="3">
    <source>
        <dbReference type="Proteomes" id="UP000295431"/>
    </source>
</evidence>
<dbReference type="AlphaFoldDB" id="A0A4R4NUH9"/>
<dbReference type="RefSeq" id="WP_131942140.1">
    <property type="nucleotide sequence ID" value="NZ_BAAAMX010000004.1"/>
</dbReference>
<evidence type="ECO:0000313" key="2">
    <source>
        <dbReference type="EMBL" id="TDC12684.1"/>
    </source>
</evidence>
<keyword evidence="3" id="KW-1185">Reference proteome</keyword>
<name>A0A4R4NUH9_9ACTN</name>
<sequence>MRTLSNRVLLLFASAMLVLLPFGAVTAQADEVTWTVIDGGRTDAYGGLAAQTTSGGAASCSSSNLIVRFRDGTGLSGTSLIMITYGTLSNCEASGLPIEIHPRGLPWKMNATSYDPQTGTTTGTLTSDDAAGISAVVTLDSLGCELAVGGPGTDKGEIQATYTNSTGQLFFSDANLVITSVGLGCPVVSLGDQLTVFANYYVVPAPTITNP</sequence>
<comment type="caution">
    <text evidence="2">The sequence shown here is derived from an EMBL/GenBank/DDBJ whole genome shotgun (WGS) entry which is preliminary data.</text>
</comment>
<gene>
    <name evidence="2" type="ORF">E1284_22690</name>
</gene>
<protein>
    <submittedName>
        <fullName evidence="2">Uncharacterized protein</fullName>
    </submittedName>
</protein>
<dbReference type="EMBL" id="SMJW01000120">
    <property type="protein sequence ID" value="TDC12684.1"/>
    <property type="molecule type" value="Genomic_DNA"/>
</dbReference>